<evidence type="ECO:0000259" key="12">
    <source>
        <dbReference type="Pfam" id="PF07730"/>
    </source>
</evidence>
<dbReference type="GO" id="GO:0000155">
    <property type="term" value="F:phosphorelay sensor kinase activity"/>
    <property type="evidence" value="ECO:0007669"/>
    <property type="project" value="InterPro"/>
</dbReference>
<dbReference type="GO" id="GO:0016020">
    <property type="term" value="C:membrane"/>
    <property type="evidence" value="ECO:0007669"/>
    <property type="project" value="InterPro"/>
</dbReference>
<evidence type="ECO:0000259" key="11">
    <source>
        <dbReference type="Pfam" id="PF02518"/>
    </source>
</evidence>
<dbReference type="GO" id="GO:0046983">
    <property type="term" value="F:protein dimerization activity"/>
    <property type="evidence" value="ECO:0007669"/>
    <property type="project" value="InterPro"/>
</dbReference>
<protein>
    <recommendedName>
        <fullName evidence="2">histidine kinase</fullName>
        <ecNumber evidence="2">2.7.13.3</ecNumber>
    </recommendedName>
</protein>
<feature type="domain" description="Histidine kinase/HSP90-like ATPase" evidence="11">
    <location>
        <begin position="327"/>
        <end position="406"/>
    </location>
</feature>
<dbReference type="InterPro" id="IPR003594">
    <property type="entry name" value="HATPase_dom"/>
</dbReference>
<dbReference type="PANTHER" id="PTHR24421:SF10">
    <property type="entry name" value="NITRATE_NITRITE SENSOR PROTEIN NARQ"/>
    <property type="match status" value="1"/>
</dbReference>
<dbReference type="PANTHER" id="PTHR24421">
    <property type="entry name" value="NITRATE/NITRITE SENSOR PROTEIN NARX-RELATED"/>
    <property type="match status" value="1"/>
</dbReference>
<dbReference type="Gene3D" id="1.20.5.1930">
    <property type="match status" value="1"/>
</dbReference>
<dbReference type="Gene3D" id="3.30.565.10">
    <property type="entry name" value="Histidine kinase-like ATPase, C-terminal domain"/>
    <property type="match status" value="1"/>
</dbReference>
<feature type="transmembrane region" description="Helical" evidence="10">
    <location>
        <begin position="12"/>
        <end position="33"/>
    </location>
</feature>
<comment type="catalytic activity">
    <reaction evidence="1">
        <text>ATP + protein L-histidine = ADP + protein N-phospho-L-histidine.</text>
        <dbReference type="EC" id="2.7.13.3"/>
    </reaction>
</comment>
<keyword evidence="6" id="KW-0418">Kinase</keyword>
<feature type="coiled-coil region" evidence="9">
    <location>
        <begin position="175"/>
        <end position="209"/>
    </location>
</feature>
<keyword evidence="9" id="KW-0175">Coiled coil</keyword>
<dbReference type="EMBL" id="CP067089">
    <property type="protein sequence ID" value="QQO10695.1"/>
    <property type="molecule type" value="Genomic_DNA"/>
</dbReference>
<keyword evidence="10" id="KW-1133">Transmembrane helix</keyword>
<dbReference type="Pfam" id="PF07730">
    <property type="entry name" value="HisKA_3"/>
    <property type="match status" value="1"/>
</dbReference>
<dbReference type="Proteomes" id="UP000595917">
    <property type="component" value="Chromosome"/>
</dbReference>
<dbReference type="InterPro" id="IPR011712">
    <property type="entry name" value="Sig_transdc_His_kin_sub3_dim/P"/>
</dbReference>
<feature type="transmembrane region" description="Helical" evidence="10">
    <location>
        <begin position="148"/>
        <end position="171"/>
    </location>
</feature>
<evidence type="ECO:0000256" key="4">
    <source>
        <dbReference type="ARBA" id="ARBA00022679"/>
    </source>
</evidence>
<feature type="transmembrane region" description="Helical" evidence="10">
    <location>
        <begin position="116"/>
        <end position="142"/>
    </location>
</feature>
<feature type="transmembrane region" description="Helical" evidence="10">
    <location>
        <begin position="225"/>
        <end position="245"/>
    </location>
</feature>
<keyword evidence="3" id="KW-0597">Phosphoprotein</keyword>
<evidence type="ECO:0000256" key="3">
    <source>
        <dbReference type="ARBA" id="ARBA00022553"/>
    </source>
</evidence>
<evidence type="ECO:0000256" key="1">
    <source>
        <dbReference type="ARBA" id="ARBA00000085"/>
    </source>
</evidence>
<dbReference type="EC" id="2.7.13.3" evidence="2"/>
<sequence length="418" mass="47167">MRTSNTTQEKLLKLVLLYKVLCFIITLVLLGYMHDALISPFFLHNFWYLVFLFMGLVLYIPLFRSMYTLLSLAVLEYFAVLLYAYFEPHILFMEFLWIPGILMEIALILKPPASIAAVLVLGIPGSIFFSYATQASTAILVSVQEREYPLSILILLFYVPVTALIITISVLRVKTQKLNTTAESLEAVNQQLEKMNQSITSKMFRLENDSTMEERRRISKEIHDTAGYVFTNVIMMLQAASAILYKDTDKAAGIIMDARDCSERGVNEIRHILRNIRDNGPSRLSLQNEIHDTGRSFQKATGTSVTIDYGNWPKTLSPKLDSFFISFIQEALTNAVKHGNSTAINIQCWRTDTDISMKITDNGKGAELPIERGIGIASIEDYIRQVSGTVRIRNHGLGFEISVIIPLSAIDSEESPKE</sequence>
<evidence type="ECO:0000256" key="7">
    <source>
        <dbReference type="ARBA" id="ARBA00022840"/>
    </source>
</evidence>
<evidence type="ECO:0000256" key="5">
    <source>
        <dbReference type="ARBA" id="ARBA00022741"/>
    </source>
</evidence>
<feature type="transmembrane region" description="Helical" evidence="10">
    <location>
        <begin position="45"/>
        <end position="62"/>
    </location>
</feature>
<feature type="transmembrane region" description="Helical" evidence="10">
    <location>
        <begin position="92"/>
        <end position="109"/>
    </location>
</feature>
<name>A0A7T7XQM4_9SPIR</name>
<keyword evidence="4" id="KW-0808">Transferase</keyword>
<evidence type="ECO:0000256" key="6">
    <source>
        <dbReference type="ARBA" id="ARBA00022777"/>
    </source>
</evidence>
<feature type="domain" description="Signal transduction histidine kinase subgroup 3 dimerisation and phosphoacceptor" evidence="12">
    <location>
        <begin position="214"/>
        <end position="278"/>
    </location>
</feature>
<dbReference type="InterPro" id="IPR036890">
    <property type="entry name" value="HATPase_C_sf"/>
</dbReference>
<evidence type="ECO:0000256" key="2">
    <source>
        <dbReference type="ARBA" id="ARBA00012438"/>
    </source>
</evidence>
<reference evidence="13" key="1">
    <citation type="submission" date="2021-01" db="EMBL/GenBank/DDBJ databases">
        <title>Description of Breznakiella homolactica.</title>
        <authorList>
            <person name="Song Y."/>
            <person name="Brune A."/>
        </authorList>
    </citation>
    <scope>NUCLEOTIDE SEQUENCE</scope>
    <source>
        <strain evidence="13">RmG30</strain>
    </source>
</reference>
<keyword evidence="14" id="KW-1185">Reference proteome</keyword>
<organism evidence="13 14">
    <name type="scientific">Breznakiella homolactica</name>
    <dbReference type="NCBI Taxonomy" id="2798577"/>
    <lineage>
        <taxon>Bacteria</taxon>
        <taxon>Pseudomonadati</taxon>
        <taxon>Spirochaetota</taxon>
        <taxon>Spirochaetia</taxon>
        <taxon>Spirochaetales</taxon>
        <taxon>Breznakiellaceae</taxon>
        <taxon>Breznakiella</taxon>
    </lineage>
</organism>
<proteinExistence type="predicted"/>
<dbReference type="Pfam" id="PF02518">
    <property type="entry name" value="HATPase_c"/>
    <property type="match status" value="1"/>
</dbReference>
<evidence type="ECO:0000313" key="13">
    <source>
        <dbReference type="EMBL" id="QQO10695.1"/>
    </source>
</evidence>
<dbReference type="SUPFAM" id="SSF55874">
    <property type="entry name" value="ATPase domain of HSP90 chaperone/DNA topoisomerase II/histidine kinase"/>
    <property type="match status" value="1"/>
</dbReference>
<evidence type="ECO:0000256" key="10">
    <source>
        <dbReference type="SAM" id="Phobius"/>
    </source>
</evidence>
<dbReference type="RefSeq" id="WP_215628000.1">
    <property type="nucleotide sequence ID" value="NZ_CP067089.2"/>
</dbReference>
<gene>
    <name evidence="13" type="ORF">JFL75_07220</name>
</gene>
<dbReference type="InterPro" id="IPR050482">
    <property type="entry name" value="Sensor_HK_TwoCompSys"/>
</dbReference>
<evidence type="ECO:0000256" key="9">
    <source>
        <dbReference type="SAM" id="Coils"/>
    </source>
</evidence>
<dbReference type="CDD" id="cd16917">
    <property type="entry name" value="HATPase_UhpB-NarQ-NarX-like"/>
    <property type="match status" value="1"/>
</dbReference>
<evidence type="ECO:0000256" key="8">
    <source>
        <dbReference type="ARBA" id="ARBA00023012"/>
    </source>
</evidence>
<keyword evidence="8" id="KW-0902">Two-component regulatory system</keyword>
<dbReference type="AlphaFoldDB" id="A0A7T7XQM4"/>
<dbReference type="KEGG" id="bhc:JFL75_07220"/>
<dbReference type="GO" id="GO:0005524">
    <property type="term" value="F:ATP binding"/>
    <property type="evidence" value="ECO:0007669"/>
    <property type="project" value="UniProtKB-KW"/>
</dbReference>
<accession>A0A7T7XQM4</accession>
<feature type="transmembrane region" description="Helical" evidence="10">
    <location>
        <begin position="69"/>
        <end position="86"/>
    </location>
</feature>
<keyword evidence="5" id="KW-0547">Nucleotide-binding</keyword>
<keyword evidence="10" id="KW-0472">Membrane</keyword>
<evidence type="ECO:0000313" key="14">
    <source>
        <dbReference type="Proteomes" id="UP000595917"/>
    </source>
</evidence>
<keyword evidence="7" id="KW-0067">ATP-binding</keyword>
<keyword evidence="10" id="KW-0812">Transmembrane</keyword>